<dbReference type="Proteomes" id="UP000822688">
    <property type="component" value="Chromosome V"/>
</dbReference>
<dbReference type="EMBL" id="CM026426">
    <property type="protein sequence ID" value="KAG0573485.1"/>
    <property type="molecule type" value="Genomic_DNA"/>
</dbReference>
<proteinExistence type="predicted"/>
<name>A0A8T0HRY3_CERPU</name>
<sequence>MHLSTRERAAAAGYFRLRPHKGADEDCGIKEYCVGNRGGAYFLGDNVDAFSVASATSEEHEELVYPAYAPNSYARNAMQVRRYFSIASSPDDAGDDLVPATARWFRVTEGLNDMGYIPNSPRSHRDHLPDWICTVKDCRKRWGDAQGGQFWYARCGRAESPQMRYRIELLFQKTHQKPIGPRRAIGFAFARRLLAEKLGFAVKWAAFAEIQCGRGGKRFMSFTELRSLCNNGEAKWPRNGVREVDNSILTGAPDDWQVNRNPRTTLLWRPTQGFDLRLSLETPPEKTISTPLYGRQNAARGAERSTGNNTGANLVTVSSDKGNSREEDGVLTSRNRELSNGNEGTGGGVHDQDDIAPQDSDSFFFDCAGLIVLQKQRQLLEARIIGATDMTALADGFVEMSDRERLEYLYDRLQDSEEGGKQYSVLEAEDDCG</sequence>
<evidence type="ECO:0000313" key="2">
    <source>
        <dbReference type="EMBL" id="KAG0573485.1"/>
    </source>
</evidence>
<gene>
    <name evidence="2" type="ORF">KC19_VG182700</name>
</gene>
<feature type="region of interest" description="Disordered" evidence="1">
    <location>
        <begin position="287"/>
        <end position="355"/>
    </location>
</feature>
<feature type="compositionally biased region" description="Polar residues" evidence="1">
    <location>
        <begin position="305"/>
        <end position="321"/>
    </location>
</feature>
<comment type="caution">
    <text evidence="2">The sequence shown here is derived from an EMBL/GenBank/DDBJ whole genome shotgun (WGS) entry which is preliminary data.</text>
</comment>
<evidence type="ECO:0000256" key="1">
    <source>
        <dbReference type="SAM" id="MobiDB-lite"/>
    </source>
</evidence>
<keyword evidence="3" id="KW-1185">Reference proteome</keyword>
<reference evidence="2" key="1">
    <citation type="submission" date="2020-06" db="EMBL/GenBank/DDBJ databases">
        <title>WGS assembly of Ceratodon purpureus strain R40.</title>
        <authorList>
            <person name="Carey S.B."/>
            <person name="Jenkins J."/>
            <person name="Shu S."/>
            <person name="Lovell J.T."/>
            <person name="Sreedasyam A."/>
            <person name="Maumus F."/>
            <person name="Tiley G.P."/>
            <person name="Fernandez-Pozo N."/>
            <person name="Barry K."/>
            <person name="Chen C."/>
            <person name="Wang M."/>
            <person name="Lipzen A."/>
            <person name="Daum C."/>
            <person name="Saski C.A."/>
            <person name="Payton A.C."/>
            <person name="Mcbreen J.C."/>
            <person name="Conrad R.E."/>
            <person name="Kollar L.M."/>
            <person name="Olsson S."/>
            <person name="Huttunen S."/>
            <person name="Landis J.B."/>
            <person name="Wickett N.J."/>
            <person name="Johnson M.G."/>
            <person name="Rensing S.A."/>
            <person name="Grimwood J."/>
            <person name="Schmutz J."/>
            <person name="Mcdaniel S.F."/>
        </authorList>
    </citation>
    <scope>NUCLEOTIDE SEQUENCE</scope>
    <source>
        <strain evidence="2">R40</strain>
    </source>
</reference>
<organism evidence="2 3">
    <name type="scientific">Ceratodon purpureus</name>
    <name type="common">Fire moss</name>
    <name type="synonym">Dicranum purpureum</name>
    <dbReference type="NCBI Taxonomy" id="3225"/>
    <lineage>
        <taxon>Eukaryota</taxon>
        <taxon>Viridiplantae</taxon>
        <taxon>Streptophyta</taxon>
        <taxon>Embryophyta</taxon>
        <taxon>Bryophyta</taxon>
        <taxon>Bryophytina</taxon>
        <taxon>Bryopsida</taxon>
        <taxon>Dicranidae</taxon>
        <taxon>Pseudoditrichales</taxon>
        <taxon>Ditrichaceae</taxon>
        <taxon>Ceratodon</taxon>
    </lineage>
</organism>
<accession>A0A8T0HRY3</accession>
<protein>
    <submittedName>
        <fullName evidence="2">Uncharacterized protein</fullName>
    </submittedName>
</protein>
<evidence type="ECO:0000313" key="3">
    <source>
        <dbReference type="Proteomes" id="UP000822688"/>
    </source>
</evidence>
<dbReference type="AlphaFoldDB" id="A0A8T0HRY3"/>